<proteinExistence type="predicted"/>
<evidence type="ECO:0000313" key="2">
    <source>
        <dbReference type="EMBL" id="OKZ39998.1"/>
    </source>
</evidence>
<dbReference type="PANTHER" id="PTHR22916">
    <property type="entry name" value="GLYCOSYLTRANSFERASE"/>
    <property type="match status" value="1"/>
</dbReference>
<dbReference type="PANTHER" id="PTHR22916:SF3">
    <property type="entry name" value="UDP-GLCNAC:BETAGAL BETA-1,3-N-ACETYLGLUCOSAMINYLTRANSFERASE-LIKE PROTEIN 1"/>
    <property type="match status" value="1"/>
</dbReference>
<feature type="domain" description="Glycosyltransferase 2-like" evidence="1">
    <location>
        <begin position="7"/>
        <end position="143"/>
    </location>
</feature>
<sequence length="344" mass="40782">MKQPKVSIIVPVYNVEKYLDRCMQSLLGQTLKELEIILVDDGSPDNSPALCDNYESASDNLHWPIIKVIHKINEGLGFARNSGLEIATGEYIAFLDSDDFVDVNMYEQLYLKAKAKDIDVVYCNCNIYKDKKHIYPRKDVEEEVIFRGREAVDDFLLDMIAPLPEYHHDVRYMMSVGHAIYRHSIFMEHRVQFVSEREFVSEDIIFDIDFLSHVRSVCYLPDCLHYYVVNPYSLSHTYDDAKYHKMVNLSRIIKERLAKIYSEEKYYLHYLRSVFFLLRNTVMRMVLAGETDQKIKRILEEKLYQELLSNYPYQRMDLKHRIVFFLLKYKCILLLKILFKSVKS</sequence>
<evidence type="ECO:0000313" key="3">
    <source>
        <dbReference type="Proteomes" id="UP000186549"/>
    </source>
</evidence>
<name>A0A1Q6IGW2_BACUN</name>
<gene>
    <name evidence="2" type="ORF">BHV79_01210</name>
</gene>
<evidence type="ECO:0000259" key="1">
    <source>
        <dbReference type="Pfam" id="PF00535"/>
    </source>
</evidence>
<dbReference type="Pfam" id="PF00535">
    <property type="entry name" value="Glycos_transf_2"/>
    <property type="match status" value="1"/>
</dbReference>
<accession>A0A1Q6IGW2</accession>
<organism evidence="2 3">
    <name type="scientific">Bacteroides uniformis</name>
    <dbReference type="NCBI Taxonomy" id="820"/>
    <lineage>
        <taxon>Bacteria</taxon>
        <taxon>Pseudomonadati</taxon>
        <taxon>Bacteroidota</taxon>
        <taxon>Bacteroidia</taxon>
        <taxon>Bacteroidales</taxon>
        <taxon>Bacteroidaceae</taxon>
        <taxon>Bacteroides</taxon>
    </lineage>
</organism>
<dbReference type="EMBL" id="MNQU01000026">
    <property type="protein sequence ID" value="OKZ39998.1"/>
    <property type="molecule type" value="Genomic_DNA"/>
</dbReference>
<dbReference type="InterPro" id="IPR029044">
    <property type="entry name" value="Nucleotide-diphossugar_trans"/>
</dbReference>
<dbReference type="CDD" id="cd00761">
    <property type="entry name" value="Glyco_tranf_GTA_type"/>
    <property type="match status" value="1"/>
</dbReference>
<dbReference type="Proteomes" id="UP000186549">
    <property type="component" value="Unassembled WGS sequence"/>
</dbReference>
<dbReference type="SUPFAM" id="SSF53448">
    <property type="entry name" value="Nucleotide-diphospho-sugar transferases"/>
    <property type="match status" value="1"/>
</dbReference>
<protein>
    <submittedName>
        <fullName evidence="2">Glycosyl transferase</fullName>
    </submittedName>
</protein>
<keyword evidence="2" id="KW-0808">Transferase</keyword>
<dbReference type="Gene3D" id="3.90.550.10">
    <property type="entry name" value="Spore Coat Polysaccharide Biosynthesis Protein SpsA, Chain A"/>
    <property type="match status" value="1"/>
</dbReference>
<comment type="caution">
    <text evidence="2">The sequence shown here is derived from an EMBL/GenBank/DDBJ whole genome shotgun (WGS) entry which is preliminary data.</text>
</comment>
<dbReference type="InterPro" id="IPR001173">
    <property type="entry name" value="Glyco_trans_2-like"/>
</dbReference>
<dbReference type="AlphaFoldDB" id="A0A1Q6IGW2"/>
<reference evidence="2 3" key="1">
    <citation type="journal article" date="2016" name="Nat. Biotechnol.">
        <title>Measurement of bacterial replication rates in microbial communities.</title>
        <authorList>
            <person name="Brown C.T."/>
            <person name="Olm M.R."/>
            <person name="Thomas B.C."/>
            <person name="Banfield J.F."/>
        </authorList>
    </citation>
    <scope>NUCLEOTIDE SEQUENCE [LARGE SCALE GENOMIC DNA]</scope>
    <source>
        <strain evidence="2">45_41</strain>
    </source>
</reference>
<dbReference type="GO" id="GO:0016758">
    <property type="term" value="F:hexosyltransferase activity"/>
    <property type="evidence" value="ECO:0007669"/>
    <property type="project" value="UniProtKB-ARBA"/>
</dbReference>